<accession>A7EI02</accession>
<dbReference type="Proteomes" id="UP000001312">
    <property type="component" value="Unassembled WGS sequence"/>
</dbReference>
<dbReference type="HOGENOM" id="CLU_3260816_0_0_1"/>
<dbReference type="EMBL" id="CH476626">
    <property type="protein sequence ID" value="EDO02468.1"/>
    <property type="molecule type" value="Genomic_DNA"/>
</dbReference>
<dbReference type="KEGG" id="ssl:SS1G_04944"/>
<dbReference type="InParanoid" id="A7EI02"/>
<protein>
    <submittedName>
        <fullName evidence="2">Uncharacterized protein</fullName>
    </submittedName>
</protein>
<sequence>MDVEAESRKERWKAGEGNLDYSKSKGQVKPAVIKMALDSDPW</sequence>
<feature type="compositionally biased region" description="Basic and acidic residues" evidence="1">
    <location>
        <begin position="1"/>
        <end position="14"/>
    </location>
</feature>
<dbReference type="RefSeq" id="XP_001593517.1">
    <property type="nucleotide sequence ID" value="XM_001593467.1"/>
</dbReference>
<dbReference type="GeneID" id="5490203"/>
<gene>
    <name evidence="2" type="ORF">SS1G_04944</name>
</gene>
<name>A7EI02_SCLS1</name>
<evidence type="ECO:0000313" key="2">
    <source>
        <dbReference type="EMBL" id="EDO02468.1"/>
    </source>
</evidence>
<evidence type="ECO:0000256" key="1">
    <source>
        <dbReference type="SAM" id="MobiDB-lite"/>
    </source>
</evidence>
<keyword evidence="3" id="KW-1185">Reference proteome</keyword>
<dbReference type="AlphaFoldDB" id="A7EI02"/>
<feature type="region of interest" description="Disordered" evidence="1">
    <location>
        <begin position="1"/>
        <end position="24"/>
    </location>
</feature>
<reference evidence="3" key="1">
    <citation type="journal article" date="2011" name="PLoS Genet.">
        <title>Genomic analysis of the necrotrophic fungal pathogens Sclerotinia sclerotiorum and Botrytis cinerea.</title>
        <authorList>
            <person name="Amselem J."/>
            <person name="Cuomo C.A."/>
            <person name="van Kan J.A."/>
            <person name="Viaud M."/>
            <person name="Benito E.P."/>
            <person name="Couloux A."/>
            <person name="Coutinho P.M."/>
            <person name="de Vries R.P."/>
            <person name="Dyer P.S."/>
            <person name="Fillinger S."/>
            <person name="Fournier E."/>
            <person name="Gout L."/>
            <person name="Hahn M."/>
            <person name="Kohn L."/>
            <person name="Lapalu N."/>
            <person name="Plummer K.M."/>
            <person name="Pradier J.M."/>
            <person name="Quevillon E."/>
            <person name="Sharon A."/>
            <person name="Simon A."/>
            <person name="ten Have A."/>
            <person name="Tudzynski B."/>
            <person name="Tudzynski P."/>
            <person name="Wincker P."/>
            <person name="Andrew M."/>
            <person name="Anthouard V."/>
            <person name="Beever R.E."/>
            <person name="Beffa R."/>
            <person name="Benoit I."/>
            <person name="Bouzid O."/>
            <person name="Brault B."/>
            <person name="Chen Z."/>
            <person name="Choquer M."/>
            <person name="Collemare J."/>
            <person name="Cotton P."/>
            <person name="Danchin E.G."/>
            <person name="Da Silva C."/>
            <person name="Gautier A."/>
            <person name="Giraud C."/>
            <person name="Giraud T."/>
            <person name="Gonzalez C."/>
            <person name="Grossetete S."/>
            <person name="Guldener U."/>
            <person name="Henrissat B."/>
            <person name="Howlett B.J."/>
            <person name="Kodira C."/>
            <person name="Kretschmer M."/>
            <person name="Lappartient A."/>
            <person name="Leroch M."/>
            <person name="Levis C."/>
            <person name="Mauceli E."/>
            <person name="Neuveglise C."/>
            <person name="Oeser B."/>
            <person name="Pearson M."/>
            <person name="Poulain J."/>
            <person name="Poussereau N."/>
            <person name="Quesneville H."/>
            <person name="Rascle C."/>
            <person name="Schumacher J."/>
            <person name="Segurens B."/>
            <person name="Sexton A."/>
            <person name="Silva E."/>
            <person name="Sirven C."/>
            <person name="Soanes D.M."/>
            <person name="Talbot N.J."/>
            <person name="Templeton M."/>
            <person name="Yandava C."/>
            <person name="Yarden O."/>
            <person name="Zeng Q."/>
            <person name="Rollins J.A."/>
            <person name="Lebrun M.H."/>
            <person name="Dickman M."/>
        </authorList>
    </citation>
    <scope>NUCLEOTIDE SEQUENCE [LARGE SCALE GENOMIC DNA]</scope>
    <source>
        <strain evidence="3">ATCC 18683 / 1980 / Ss-1</strain>
    </source>
</reference>
<evidence type="ECO:0000313" key="3">
    <source>
        <dbReference type="Proteomes" id="UP000001312"/>
    </source>
</evidence>
<organism evidence="2 3">
    <name type="scientific">Sclerotinia sclerotiorum (strain ATCC 18683 / 1980 / Ss-1)</name>
    <name type="common">White mold</name>
    <name type="synonym">Whetzelinia sclerotiorum</name>
    <dbReference type="NCBI Taxonomy" id="665079"/>
    <lineage>
        <taxon>Eukaryota</taxon>
        <taxon>Fungi</taxon>
        <taxon>Dikarya</taxon>
        <taxon>Ascomycota</taxon>
        <taxon>Pezizomycotina</taxon>
        <taxon>Leotiomycetes</taxon>
        <taxon>Helotiales</taxon>
        <taxon>Sclerotiniaceae</taxon>
        <taxon>Sclerotinia</taxon>
    </lineage>
</organism>
<proteinExistence type="predicted"/>